<gene>
    <name evidence="4" type="ORF">L207DRAFT_629369</name>
</gene>
<dbReference type="GO" id="GO:0000981">
    <property type="term" value="F:DNA-binding transcription factor activity, RNA polymerase II-specific"/>
    <property type="evidence" value="ECO:0007669"/>
    <property type="project" value="InterPro"/>
</dbReference>
<dbReference type="Proteomes" id="UP000235786">
    <property type="component" value="Unassembled WGS sequence"/>
</dbReference>
<dbReference type="GO" id="GO:0045944">
    <property type="term" value="P:positive regulation of transcription by RNA polymerase II"/>
    <property type="evidence" value="ECO:0007669"/>
    <property type="project" value="TreeGrafter"/>
</dbReference>
<dbReference type="PANTHER" id="PTHR37534">
    <property type="entry name" value="TRANSCRIPTIONAL ACTIVATOR PROTEIN UGA3"/>
    <property type="match status" value="1"/>
</dbReference>
<dbReference type="EMBL" id="KZ613939">
    <property type="protein sequence ID" value="PMD46922.1"/>
    <property type="molecule type" value="Genomic_DNA"/>
</dbReference>
<dbReference type="AlphaFoldDB" id="A0A2J6S832"/>
<protein>
    <recommendedName>
        <fullName evidence="3">Zn(2)-C6 fungal-type domain-containing protein</fullName>
    </recommendedName>
</protein>
<organism evidence="4 5">
    <name type="scientific">Hyaloscypha variabilis (strain UAMH 11265 / GT02V1 / F)</name>
    <name type="common">Meliniomyces variabilis</name>
    <dbReference type="NCBI Taxonomy" id="1149755"/>
    <lineage>
        <taxon>Eukaryota</taxon>
        <taxon>Fungi</taxon>
        <taxon>Dikarya</taxon>
        <taxon>Ascomycota</taxon>
        <taxon>Pezizomycotina</taxon>
        <taxon>Leotiomycetes</taxon>
        <taxon>Helotiales</taxon>
        <taxon>Hyaloscyphaceae</taxon>
        <taxon>Hyaloscypha</taxon>
        <taxon>Hyaloscypha variabilis</taxon>
    </lineage>
</organism>
<name>A0A2J6S832_HYAVF</name>
<dbReference type="OrthoDB" id="5213892at2759"/>
<comment type="subcellular location">
    <subcellularLocation>
        <location evidence="1">Nucleus</location>
    </subcellularLocation>
</comment>
<dbReference type="SMART" id="SM00066">
    <property type="entry name" value="GAL4"/>
    <property type="match status" value="1"/>
</dbReference>
<evidence type="ECO:0000256" key="2">
    <source>
        <dbReference type="ARBA" id="ARBA00023242"/>
    </source>
</evidence>
<dbReference type="Pfam" id="PF11951">
    <property type="entry name" value="Fungal_trans_2"/>
    <property type="match status" value="1"/>
</dbReference>
<keyword evidence="2" id="KW-0539">Nucleus</keyword>
<proteinExistence type="predicted"/>
<dbReference type="GO" id="GO:0000976">
    <property type="term" value="F:transcription cis-regulatory region binding"/>
    <property type="evidence" value="ECO:0007669"/>
    <property type="project" value="TreeGrafter"/>
</dbReference>
<dbReference type="PROSITE" id="PS00463">
    <property type="entry name" value="ZN2_CY6_FUNGAL_1"/>
    <property type="match status" value="1"/>
</dbReference>
<dbReference type="PANTHER" id="PTHR37534:SF26">
    <property type="entry name" value="TRANSCRIPTION FACTOR, PUTATIVE-RELATED"/>
    <property type="match status" value="1"/>
</dbReference>
<dbReference type="STRING" id="1149755.A0A2J6S832"/>
<dbReference type="InterPro" id="IPR001138">
    <property type="entry name" value="Zn2Cys6_DnaBD"/>
</dbReference>
<dbReference type="GO" id="GO:0005634">
    <property type="term" value="C:nucleus"/>
    <property type="evidence" value="ECO:0007669"/>
    <property type="project" value="UniProtKB-SubCell"/>
</dbReference>
<evidence type="ECO:0000313" key="4">
    <source>
        <dbReference type="EMBL" id="PMD46922.1"/>
    </source>
</evidence>
<sequence length="549" mass="62627">MATEIRSTTGCWTCKVRRKKCPEEKPTCTVCSSLRLECGGYGPRPDWMDGGAKEMEKLAKIRESVKDITNQKKRAAMKRRHMHKDEQKKLDNGLRVNNLLTPDTSPVPIAPPQEQIFSPSRNKPLLIDGPPPGLTPEGTAAYVTQNESVLLMHYLDYVFPCQFRFYQPSLEDGGRGWLLSLLMQTKPLYYAACSLAAYHRQMRYCLEGGMNRSCYTIEALHLQYDVAIMELRKYLEVLISSDRVRTLAEDVQLLSSIVLLISIEGFISNTETWQVHLAASISIFHDISKRIRDITIHKQGTTPHRAALSFFSTTLAWYSITSCVTIGPEIFTLCSHQIEAEFIYFDKVIGCENWVMLAIRDIVLLDQWKNKMKTSGQLSVRELVRRGNEIEARLNRDLEKNQVRKQDSDQSRDLRTMDHKSINSIVTSIYHCAAIIYLQVVISGTFPNLPEIRRSVTQSIEAFKALPELEVVNNLIWPLCITGCMAVEEDRDFFRDISIFGNPDDGKFGASKVRVIMEECWRLQRADPSSGEIDWRVAMQSLGFQILLV</sequence>
<evidence type="ECO:0000259" key="3">
    <source>
        <dbReference type="PROSITE" id="PS50048"/>
    </source>
</evidence>
<reference evidence="4 5" key="1">
    <citation type="submission" date="2016-04" db="EMBL/GenBank/DDBJ databases">
        <title>A degradative enzymes factory behind the ericoid mycorrhizal symbiosis.</title>
        <authorList>
            <consortium name="DOE Joint Genome Institute"/>
            <person name="Martino E."/>
            <person name="Morin E."/>
            <person name="Grelet G."/>
            <person name="Kuo A."/>
            <person name="Kohler A."/>
            <person name="Daghino S."/>
            <person name="Barry K."/>
            <person name="Choi C."/>
            <person name="Cichocki N."/>
            <person name="Clum A."/>
            <person name="Copeland A."/>
            <person name="Hainaut M."/>
            <person name="Haridas S."/>
            <person name="Labutti K."/>
            <person name="Lindquist E."/>
            <person name="Lipzen A."/>
            <person name="Khouja H.-R."/>
            <person name="Murat C."/>
            <person name="Ohm R."/>
            <person name="Olson A."/>
            <person name="Spatafora J."/>
            <person name="Veneault-Fourrey C."/>
            <person name="Henrissat B."/>
            <person name="Grigoriev I."/>
            <person name="Martin F."/>
            <person name="Perotto S."/>
        </authorList>
    </citation>
    <scope>NUCLEOTIDE SEQUENCE [LARGE SCALE GENOMIC DNA]</scope>
    <source>
        <strain evidence="4 5">F</strain>
    </source>
</reference>
<dbReference type="GO" id="GO:0008270">
    <property type="term" value="F:zinc ion binding"/>
    <property type="evidence" value="ECO:0007669"/>
    <property type="project" value="InterPro"/>
</dbReference>
<dbReference type="InterPro" id="IPR021858">
    <property type="entry name" value="Fun_TF"/>
</dbReference>
<accession>A0A2J6S832</accession>
<dbReference type="InterPro" id="IPR036864">
    <property type="entry name" value="Zn2-C6_fun-type_DNA-bd_sf"/>
</dbReference>
<dbReference type="Pfam" id="PF00172">
    <property type="entry name" value="Zn_clus"/>
    <property type="match status" value="1"/>
</dbReference>
<evidence type="ECO:0000313" key="5">
    <source>
        <dbReference type="Proteomes" id="UP000235786"/>
    </source>
</evidence>
<keyword evidence="5" id="KW-1185">Reference proteome</keyword>
<dbReference type="PROSITE" id="PS50048">
    <property type="entry name" value="ZN2_CY6_FUNGAL_2"/>
    <property type="match status" value="1"/>
</dbReference>
<dbReference type="Gene3D" id="4.10.240.10">
    <property type="entry name" value="Zn(2)-C6 fungal-type DNA-binding domain"/>
    <property type="match status" value="1"/>
</dbReference>
<dbReference type="CDD" id="cd00067">
    <property type="entry name" value="GAL4"/>
    <property type="match status" value="1"/>
</dbReference>
<feature type="domain" description="Zn(2)-C6 fungal-type" evidence="3">
    <location>
        <begin position="10"/>
        <end position="38"/>
    </location>
</feature>
<evidence type="ECO:0000256" key="1">
    <source>
        <dbReference type="ARBA" id="ARBA00004123"/>
    </source>
</evidence>
<dbReference type="SUPFAM" id="SSF57701">
    <property type="entry name" value="Zn2/Cys6 DNA-binding domain"/>
    <property type="match status" value="1"/>
</dbReference>